<dbReference type="Pfam" id="PF01037">
    <property type="entry name" value="AsnC_trans_reg"/>
    <property type="match status" value="1"/>
</dbReference>
<dbReference type="SMART" id="SM00344">
    <property type="entry name" value="HTH_ASNC"/>
    <property type="match status" value="1"/>
</dbReference>
<dbReference type="InterPro" id="IPR011008">
    <property type="entry name" value="Dimeric_a/b-barrel"/>
</dbReference>
<dbReference type="Proteomes" id="UP000237839">
    <property type="component" value="Unassembled WGS sequence"/>
</dbReference>
<evidence type="ECO:0000313" key="5">
    <source>
        <dbReference type="EMBL" id="PRC93040.1"/>
    </source>
</evidence>
<dbReference type="SUPFAM" id="SSF54909">
    <property type="entry name" value="Dimeric alpha+beta barrel"/>
    <property type="match status" value="1"/>
</dbReference>
<organism evidence="5 6">
    <name type="scientific">Solimicrobium silvestre</name>
    <dbReference type="NCBI Taxonomy" id="2099400"/>
    <lineage>
        <taxon>Bacteria</taxon>
        <taxon>Pseudomonadati</taxon>
        <taxon>Pseudomonadota</taxon>
        <taxon>Betaproteobacteria</taxon>
        <taxon>Burkholderiales</taxon>
        <taxon>Oxalobacteraceae</taxon>
        <taxon>Solimicrobium</taxon>
    </lineage>
</organism>
<keyword evidence="3" id="KW-0804">Transcription</keyword>
<keyword evidence="6" id="KW-1185">Reference proteome</keyword>
<dbReference type="PRINTS" id="PR00033">
    <property type="entry name" value="HTHASNC"/>
</dbReference>
<proteinExistence type="predicted"/>
<dbReference type="InterPro" id="IPR036390">
    <property type="entry name" value="WH_DNA-bd_sf"/>
</dbReference>
<dbReference type="InterPro" id="IPR000485">
    <property type="entry name" value="AsnC-type_HTH_dom"/>
</dbReference>
<dbReference type="SUPFAM" id="SSF46785">
    <property type="entry name" value="Winged helix' DNA-binding domain"/>
    <property type="match status" value="1"/>
</dbReference>
<dbReference type="PANTHER" id="PTHR30154:SF53">
    <property type="entry name" value="HTH-TYPE TRANSCRIPTIONAL REGULATOR LRPC"/>
    <property type="match status" value="1"/>
</dbReference>
<evidence type="ECO:0000256" key="3">
    <source>
        <dbReference type="ARBA" id="ARBA00023163"/>
    </source>
</evidence>
<feature type="domain" description="HTH asnC-type" evidence="4">
    <location>
        <begin position="5"/>
        <end position="68"/>
    </location>
</feature>
<sequence length="149" mass="16309">MKPNLDKIDNQILSLLMDDARMPVTVIAKKIAMARTTVIARIAALEQRGIIAGYGVRLNQTLFQSGVRAYVGMSVEPRSSAALVKLLQQWPEVETLCAVSGAIDYMMTLRCTSTENLDKLLDQIGDLEGVRQTSTSVILSNRIDRSALG</sequence>
<protein>
    <submittedName>
        <fullName evidence="5">Transcriptional regulator</fullName>
    </submittedName>
</protein>
<evidence type="ECO:0000313" key="6">
    <source>
        <dbReference type="Proteomes" id="UP000237839"/>
    </source>
</evidence>
<dbReference type="GO" id="GO:0043565">
    <property type="term" value="F:sequence-specific DNA binding"/>
    <property type="evidence" value="ECO:0007669"/>
    <property type="project" value="InterPro"/>
</dbReference>
<dbReference type="RefSeq" id="WP_105531785.1">
    <property type="nucleotide sequence ID" value="NZ_PUGF01000009.1"/>
</dbReference>
<comment type="caution">
    <text evidence="5">The sequence shown here is derived from an EMBL/GenBank/DDBJ whole genome shotgun (WGS) entry which is preliminary data.</text>
</comment>
<dbReference type="InterPro" id="IPR019888">
    <property type="entry name" value="Tscrpt_reg_AsnC-like"/>
</dbReference>
<dbReference type="GO" id="GO:0005829">
    <property type="term" value="C:cytosol"/>
    <property type="evidence" value="ECO:0007669"/>
    <property type="project" value="TreeGrafter"/>
</dbReference>
<dbReference type="PROSITE" id="PS50956">
    <property type="entry name" value="HTH_ASNC_2"/>
    <property type="match status" value="1"/>
</dbReference>
<dbReference type="OrthoDB" id="9809462at2"/>
<dbReference type="PANTHER" id="PTHR30154">
    <property type="entry name" value="LEUCINE-RESPONSIVE REGULATORY PROTEIN"/>
    <property type="match status" value="1"/>
</dbReference>
<dbReference type="Gene3D" id="1.10.10.10">
    <property type="entry name" value="Winged helix-like DNA-binding domain superfamily/Winged helix DNA-binding domain"/>
    <property type="match status" value="1"/>
</dbReference>
<keyword evidence="2" id="KW-0238">DNA-binding</keyword>
<dbReference type="InterPro" id="IPR036388">
    <property type="entry name" value="WH-like_DNA-bd_sf"/>
</dbReference>
<dbReference type="InterPro" id="IPR019887">
    <property type="entry name" value="Tscrpt_reg_AsnC/Lrp_C"/>
</dbReference>
<reference evidence="5 6" key="1">
    <citation type="submission" date="2018-02" db="EMBL/GenBank/DDBJ databases">
        <title>Solimicrobium silvestre gen. nov., sp. nov., isolated from alpine forest soil.</title>
        <authorList>
            <person name="Margesin R."/>
            <person name="Albuquerque L."/>
            <person name="Zhang D.-C."/>
            <person name="Froufe H.J.C."/>
            <person name="Severino R."/>
            <person name="Roxo I."/>
            <person name="Egas C."/>
            <person name="Da Costa M.S."/>
        </authorList>
    </citation>
    <scope>NUCLEOTIDE SEQUENCE [LARGE SCALE GENOMIC DNA]</scope>
    <source>
        <strain evidence="5 6">S20-91</strain>
    </source>
</reference>
<dbReference type="Pfam" id="PF13404">
    <property type="entry name" value="HTH_AsnC-type"/>
    <property type="match status" value="1"/>
</dbReference>
<dbReference type="GO" id="GO:0043200">
    <property type="term" value="P:response to amino acid"/>
    <property type="evidence" value="ECO:0007669"/>
    <property type="project" value="TreeGrafter"/>
</dbReference>
<evidence type="ECO:0000256" key="1">
    <source>
        <dbReference type="ARBA" id="ARBA00023015"/>
    </source>
</evidence>
<accession>A0A2S9GZA9</accession>
<keyword evidence="1" id="KW-0805">Transcription regulation</keyword>
<gene>
    <name evidence="5" type="ORF">S2091_2126</name>
</gene>
<dbReference type="AlphaFoldDB" id="A0A2S9GZA9"/>
<evidence type="ECO:0000259" key="4">
    <source>
        <dbReference type="PROSITE" id="PS50956"/>
    </source>
</evidence>
<evidence type="ECO:0000256" key="2">
    <source>
        <dbReference type="ARBA" id="ARBA00023125"/>
    </source>
</evidence>
<name>A0A2S9GZA9_9BURK</name>
<dbReference type="Gene3D" id="3.30.70.920">
    <property type="match status" value="1"/>
</dbReference>
<dbReference type="EMBL" id="PUGF01000009">
    <property type="protein sequence ID" value="PRC93040.1"/>
    <property type="molecule type" value="Genomic_DNA"/>
</dbReference>